<proteinExistence type="predicted"/>
<gene>
    <name evidence="6" type="ORF">GCM10011511_51290</name>
</gene>
<evidence type="ECO:0000256" key="4">
    <source>
        <dbReference type="PROSITE-ProRule" id="PRU00335"/>
    </source>
</evidence>
<dbReference type="GO" id="GO:0003700">
    <property type="term" value="F:DNA-binding transcription factor activity"/>
    <property type="evidence" value="ECO:0007669"/>
    <property type="project" value="TreeGrafter"/>
</dbReference>
<dbReference type="Proteomes" id="UP000607559">
    <property type="component" value="Unassembled WGS sequence"/>
</dbReference>
<reference evidence="6" key="1">
    <citation type="journal article" date="2014" name="Int. J. Syst. Evol. Microbiol.">
        <title>Complete genome sequence of Corynebacterium casei LMG S-19264T (=DSM 44701T), isolated from a smear-ripened cheese.</title>
        <authorList>
            <consortium name="US DOE Joint Genome Institute (JGI-PGF)"/>
            <person name="Walter F."/>
            <person name="Albersmeier A."/>
            <person name="Kalinowski J."/>
            <person name="Ruckert C."/>
        </authorList>
    </citation>
    <scope>NUCLEOTIDE SEQUENCE</scope>
    <source>
        <strain evidence="6">CGMCC 1.15448</strain>
    </source>
</reference>
<dbReference type="PRINTS" id="PR00455">
    <property type="entry name" value="HTHTETR"/>
</dbReference>
<evidence type="ECO:0000313" key="7">
    <source>
        <dbReference type="Proteomes" id="UP000607559"/>
    </source>
</evidence>
<organism evidence="6 7">
    <name type="scientific">Puia dinghuensis</name>
    <dbReference type="NCBI Taxonomy" id="1792502"/>
    <lineage>
        <taxon>Bacteria</taxon>
        <taxon>Pseudomonadati</taxon>
        <taxon>Bacteroidota</taxon>
        <taxon>Chitinophagia</taxon>
        <taxon>Chitinophagales</taxon>
        <taxon>Chitinophagaceae</taxon>
        <taxon>Puia</taxon>
    </lineage>
</organism>
<name>A0A8J2UI39_9BACT</name>
<evidence type="ECO:0000256" key="3">
    <source>
        <dbReference type="ARBA" id="ARBA00023163"/>
    </source>
</evidence>
<keyword evidence="7" id="KW-1185">Reference proteome</keyword>
<accession>A0A8J2UI39</accession>
<comment type="caution">
    <text evidence="6">The sequence shown here is derived from an EMBL/GenBank/DDBJ whole genome shotgun (WGS) entry which is preliminary data.</text>
</comment>
<dbReference type="SUPFAM" id="SSF48498">
    <property type="entry name" value="Tetracyclin repressor-like, C-terminal domain"/>
    <property type="match status" value="1"/>
</dbReference>
<evidence type="ECO:0000313" key="6">
    <source>
        <dbReference type="EMBL" id="GGB21257.1"/>
    </source>
</evidence>
<dbReference type="RefSeq" id="WP_188937209.1">
    <property type="nucleotide sequence ID" value="NZ_BMJC01000006.1"/>
</dbReference>
<dbReference type="InterPro" id="IPR050109">
    <property type="entry name" value="HTH-type_TetR-like_transc_reg"/>
</dbReference>
<feature type="domain" description="HTH tetR-type" evidence="5">
    <location>
        <begin position="11"/>
        <end position="71"/>
    </location>
</feature>
<reference evidence="6" key="2">
    <citation type="submission" date="2020-09" db="EMBL/GenBank/DDBJ databases">
        <authorList>
            <person name="Sun Q."/>
            <person name="Zhou Y."/>
        </authorList>
    </citation>
    <scope>NUCLEOTIDE SEQUENCE</scope>
    <source>
        <strain evidence="6">CGMCC 1.15448</strain>
    </source>
</reference>
<dbReference type="Gene3D" id="1.10.357.10">
    <property type="entry name" value="Tetracycline Repressor, domain 2"/>
    <property type="match status" value="1"/>
</dbReference>
<dbReference type="InterPro" id="IPR009057">
    <property type="entry name" value="Homeodomain-like_sf"/>
</dbReference>
<dbReference type="PANTHER" id="PTHR30055:SF234">
    <property type="entry name" value="HTH-TYPE TRANSCRIPTIONAL REGULATOR BETI"/>
    <property type="match status" value="1"/>
</dbReference>
<dbReference type="GO" id="GO:0000976">
    <property type="term" value="F:transcription cis-regulatory region binding"/>
    <property type="evidence" value="ECO:0007669"/>
    <property type="project" value="TreeGrafter"/>
</dbReference>
<evidence type="ECO:0000256" key="1">
    <source>
        <dbReference type="ARBA" id="ARBA00023015"/>
    </source>
</evidence>
<evidence type="ECO:0000256" key="2">
    <source>
        <dbReference type="ARBA" id="ARBA00023125"/>
    </source>
</evidence>
<sequence length="210" mass="24189">MSKTKIKAKEASTEERIKEAARKLFTQKGFAATRTRDIADEAGINLALLNYYFRSKQKLFDIIMIENFRGLMGLMTGHFRDEQLTMEDKIAKMVGTYIDFISKNPDLPLFVLSELQGNPSAIAARINQEFMPARTQLFKELQESNREGKTALEPFHFVANLIGLTIFPFIARPILQRTTQTTDEQFAAFMQERRTLVPMWIRMMMKPPGK</sequence>
<feature type="DNA-binding region" description="H-T-H motif" evidence="4">
    <location>
        <begin position="34"/>
        <end position="53"/>
    </location>
</feature>
<dbReference type="PROSITE" id="PS50977">
    <property type="entry name" value="HTH_TETR_2"/>
    <property type="match status" value="1"/>
</dbReference>
<dbReference type="InterPro" id="IPR036271">
    <property type="entry name" value="Tet_transcr_reg_TetR-rel_C_sf"/>
</dbReference>
<protein>
    <submittedName>
        <fullName evidence="6">TetR family transcriptional regulator</fullName>
    </submittedName>
</protein>
<keyword evidence="1" id="KW-0805">Transcription regulation</keyword>
<keyword evidence="2 4" id="KW-0238">DNA-binding</keyword>
<dbReference type="AlphaFoldDB" id="A0A8J2UI39"/>
<dbReference type="Pfam" id="PF00440">
    <property type="entry name" value="TetR_N"/>
    <property type="match status" value="1"/>
</dbReference>
<dbReference type="InterPro" id="IPR001647">
    <property type="entry name" value="HTH_TetR"/>
</dbReference>
<keyword evidence="3" id="KW-0804">Transcription</keyword>
<evidence type="ECO:0000259" key="5">
    <source>
        <dbReference type="PROSITE" id="PS50977"/>
    </source>
</evidence>
<dbReference type="PANTHER" id="PTHR30055">
    <property type="entry name" value="HTH-TYPE TRANSCRIPTIONAL REGULATOR RUTR"/>
    <property type="match status" value="1"/>
</dbReference>
<dbReference type="EMBL" id="BMJC01000006">
    <property type="protein sequence ID" value="GGB21257.1"/>
    <property type="molecule type" value="Genomic_DNA"/>
</dbReference>
<dbReference type="SUPFAM" id="SSF46689">
    <property type="entry name" value="Homeodomain-like"/>
    <property type="match status" value="1"/>
</dbReference>